<accession>A0A4R3YJK3</accession>
<dbReference type="PANTHER" id="PTHR42924:SF3">
    <property type="entry name" value="POLYMERASE_HISTIDINOL PHOSPHATASE N-TERMINAL DOMAIN-CONTAINING PROTEIN"/>
    <property type="match status" value="1"/>
</dbReference>
<keyword evidence="3" id="KW-1185">Reference proteome</keyword>
<dbReference type="SUPFAM" id="SSF89550">
    <property type="entry name" value="PHP domain-like"/>
    <property type="match status" value="1"/>
</dbReference>
<evidence type="ECO:0000313" key="2">
    <source>
        <dbReference type="EMBL" id="TCV92416.1"/>
    </source>
</evidence>
<comment type="caution">
    <text evidence="2">The sequence shown here is derived from an EMBL/GenBank/DDBJ whole genome shotgun (WGS) entry which is preliminary data.</text>
</comment>
<dbReference type="AlphaFoldDB" id="A0A4R3YJK3"/>
<organism evidence="2 3">
    <name type="scientific">Luteibacter rhizovicinus</name>
    <dbReference type="NCBI Taxonomy" id="242606"/>
    <lineage>
        <taxon>Bacteria</taxon>
        <taxon>Pseudomonadati</taxon>
        <taxon>Pseudomonadota</taxon>
        <taxon>Gammaproteobacteria</taxon>
        <taxon>Lysobacterales</taxon>
        <taxon>Rhodanobacteraceae</taxon>
        <taxon>Luteibacter</taxon>
    </lineage>
</organism>
<feature type="signal peptide" evidence="1">
    <location>
        <begin position="1"/>
        <end position="23"/>
    </location>
</feature>
<dbReference type="GO" id="GO:0035312">
    <property type="term" value="F:5'-3' DNA exonuclease activity"/>
    <property type="evidence" value="ECO:0007669"/>
    <property type="project" value="TreeGrafter"/>
</dbReference>
<dbReference type="Gene3D" id="3.20.20.140">
    <property type="entry name" value="Metal-dependent hydrolases"/>
    <property type="match status" value="1"/>
</dbReference>
<dbReference type="EMBL" id="SMCS01000007">
    <property type="protein sequence ID" value="TCV92416.1"/>
    <property type="molecule type" value="Genomic_DNA"/>
</dbReference>
<name>A0A4R3YJK3_9GAMM</name>
<reference evidence="2 3" key="1">
    <citation type="submission" date="2019-03" db="EMBL/GenBank/DDBJ databases">
        <title>Above-ground endophytic microbial communities from plants in different locations in the United States.</title>
        <authorList>
            <person name="Frank C."/>
        </authorList>
    </citation>
    <scope>NUCLEOTIDE SEQUENCE [LARGE SCALE GENOMIC DNA]</scope>
    <source>
        <strain evidence="2 3">LP_13_YM</strain>
    </source>
</reference>
<evidence type="ECO:0000256" key="1">
    <source>
        <dbReference type="SAM" id="SignalP"/>
    </source>
</evidence>
<dbReference type="PANTHER" id="PTHR42924">
    <property type="entry name" value="EXONUCLEASE"/>
    <property type="match status" value="1"/>
</dbReference>
<protein>
    <submittedName>
        <fullName evidence="2">Putative metal-dependent phosphoesterase TrpH</fullName>
    </submittedName>
</protein>
<dbReference type="InterPro" id="IPR052018">
    <property type="entry name" value="PHP_domain"/>
</dbReference>
<dbReference type="Proteomes" id="UP000295645">
    <property type="component" value="Unassembled WGS sequence"/>
</dbReference>
<dbReference type="GO" id="GO:0004534">
    <property type="term" value="F:5'-3' RNA exonuclease activity"/>
    <property type="evidence" value="ECO:0007669"/>
    <property type="project" value="TreeGrafter"/>
</dbReference>
<keyword evidence="1" id="KW-0732">Signal</keyword>
<sequence>MGMTMKHWFCIALIGFASMSIHAEVRPDAVLHGELSGKDNRTYREVPFDVPEGTSRITIDVDYTGRDERTTIDIGLLGPGGFAGQDGFRGWSGGSKRVFTVSATDATASFLPGAIRAGRWTLLLGIPNIRPPSHATYTARVWFGTDTHEPWGPADPLTPPLRREAGWYRGDLHMHTAHSDGGCPTQSGAAKVPCPLFLTVAKAAQRGLDFIAISDHNTMSQVSEMRELQPYFDRMLLMPAREITTFQGHANLFGVSRPVDFRVGSAAVPDWNALLGDVAKAGGLISINHPKRPNDETCMGCGWTPERPVDMDRIQAVEAVNGSDVGGASSGIPFWEAQLDAGHRPTAIGGSDSHDAGSIGTPTTVVRAGDLSMPAVLDGIRAGHVFVDIEGAADRMLDLRTVAAGKTISMGDEVAVKPGSVLRFVVHTEGVAGSRVELIDNGRALATPMNTAVQGSRDDRTVDWTADGKPHWIRANVRAADGRLLLLGNPIYVNRSMSR</sequence>
<dbReference type="NCBIfam" id="NF038032">
    <property type="entry name" value="CehA_McbA_metalo"/>
    <property type="match status" value="1"/>
</dbReference>
<gene>
    <name evidence="2" type="ORF">EC912_107124</name>
</gene>
<evidence type="ECO:0000313" key="3">
    <source>
        <dbReference type="Proteomes" id="UP000295645"/>
    </source>
</evidence>
<dbReference type="CDD" id="cd07432">
    <property type="entry name" value="PHP_HisPPase"/>
    <property type="match status" value="1"/>
</dbReference>
<feature type="chain" id="PRO_5020511780" evidence="1">
    <location>
        <begin position="24"/>
        <end position="499"/>
    </location>
</feature>
<dbReference type="Pfam" id="PF13263">
    <property type="entry name" value="PHP_C"/>
    <property type="match status" value="1"/>
</dbReference>
<proteinExistence type="predicted"/>
<dbReference type="InterPro" id="IPR016195">
    <property type="entry name" value="Pol/histidinol_Pase-like"/>
</dbReference>